<sequence>MTINRAGTLGVNYFISYMKLIMNSFGCTVEAARDFTFLRLFQMQQDSMGVETYQQFLIAFRELKDSNS</sequence>
<dbReference type="RefSeq" id="WP_307479500.1">
    <property type="nucleotide sequence ID" value="NZ_JAUSUB010000039.1"/>
</dbReference>
<evidence type="ECO:0000313" key="1">
    <source>
        <dbReference type="EMBL" id="MDQ0273417.1"/>
    </source>
</evidence>
<keyword evidence="2" id="KW-1185">Reference proteome</keyword>
<dbReference type="EMBL" id="JAUSUB010000039">
    <property type="protein sequence ID" value="MDQ0273417.1"/>
    <property type="molecule type" value="Genomic_DNA"/>
</dbReference>
<gene>
    <name evidence="1" type="ORF">J2S17_005349</name>
</gene>
<dbReference type="Proteomes" id="UP001238088">
    <property type="component" value="Unassembled WGS sequence"/>
</dbReference>
<comment type="caution">
    <text evidence="1">The sequence shown here is derived from an EMBL/GenBank/DDBJ whole genome shotgun (WGS) entry which is preliminary data.</text>
</comment>
<reference evidence="1 2" key="1">
    <citation type="submission" date="2023-07" db="EMBL/GenBank/DDBJ databases">
        <title>Genomic Encyclopedia of Type Strains, Phase IV (KMG-IV): sequencing the most valuable type-strain genomes for metagenomic binning, comparative biology and taxonomic classification.</title>
        <authorList>
            <person name="Goeker M."/>
        </authorList>
    </citation>
    <scope>NUCLEOTIDE SEQUENCE [LARGE SCALE GENOMIC DNA]</scope>
    <source>
        <strain evidence="1 2">DSM 23494</strain>
    </source>
</reference>
<organism evidence="1 2">
    <name type="scientific">Cytobacillus purgationiresistens</name>
    <dbReference type="NCBI Taxonomy" id="863449"/>
    <lineage>
        <taxon>Bacteria</taxon>
        <taxon>Bacillati</taxon>
        <taxon>Bacillota</taxon>
        <taxon>Bacilli</taxon>
        <taxon>Bacillales</taxon>
        <taxon>Bacillaceae</taxon>
        <taxon>Cytobacillus</taxon>
    </lineage>
</organism>
<name>A0ABU0AQ54_9BACI</name>
<evidence type="ECO:0000313" key="2">
    <source>
        <dbReference type="Proteomes" id="UP001238088"/>
    </source>
</evidence>
<accession>A0ABU0AQ54</accession>
<protein>
    <submittedName>
        <fullName evidence="1">Uncharacterized protein</fullName>
    </submittedName>
</protein>
<proteinExistence type="predicted"/>